<sequence>VIVIAVSGFRLRNPNLLRRSTVTASLAHRVAGRLRHHGLRHYLEACAIAHNWARQLLEVRHDLRLIPSGYVKPFVRRGAKNDATDTAAICEAVTRPSMRFAPIKSKEDQAFPMLHRARGLLVRQRTMAACAFQANLAEHGVVVAQGRHRVDALVAKLDEIRENLPEDVCFALDTFMGQMEALNRHIERIDARPGRIHQTNSICRVLATIPGIGPIAATAFAVTIPDPSVFRSPHRISLFAGNLAYSGPILAISALIMLFFQWFVR</sequence>
<accession>A0ABT2Z1F5</accession>
<dbReference type="InterPro" id="IPR003346">
    <property type="entry name" value="Transposase_20"/>
</dbReference>
<dbReference type="InterPro" id="IPR047650">
    <property type="entry name" value="Transpos_IS110"/>
</dbReference>
<protein>
    <submittedName>
        <fullName evidence="3">IS110 family transposase</fullName>
    </submittedName>
</protein>
<dbReference type="RefSeq" id="WP_263721096.1">
    <property type="nucleotide sequence ID" value="NZ_JAOWLA010000005.1"/>
</dbReference>
<gene>
    <name evidence="3" type="ORF">OE647_07520</name>
</gene>
<dbReference type="Pfam" id="PF02371">
    <property type="entry name" value="Transposase_20"/>
    <property type="match status" value="1"/>
</dbReference>
<evidence type="ECO:0000313" key="3">
    <source>
        <dbReference type="EMBL" id="MCV2864586.1"/>
    </source>
</evidence>
<comment type="caution">
    <text evidence="3">The sequence shown here is derived from an EMBL/GenBank/DDBJ whole genome shotgun (WGS) entry which is preliminary data.</text>
</comment>
<feature type="non-terminal residue" evidence="3">
    <location>
        <position position="1"/>
    </location>
</feature>
<keyword evidence="1" id="KW-0472">Membrane</keyword>
<evidence type="ECO:0000259" key="2">
    <source>
        <dbReference type="Pfam" id="PF02371"/>
    </source>
</evidence>
<feature type="transmembrane region" description="Helical" evidence="1">
    <location>
        <begin position="202"/>
        <end position="224"/>
    </location>
</feature>
<keyword evidence="4" id="KW-1185">Reference proteome</keyword>
<dbReference type="Proteomes" id="UP001652503">
    <property type="component" value="Unassembled WGS sequence"/>
</dbReference>
<dbReference type="PANTHER" id="PTHR33055">
    <property type="entry name" value="TRANSPOSASE FOR INSERTION SEQUENCE ELEMENT IS1111A"/>
    <property type="match status" value="1"/>
</dbReference>
<evidence type="ECO:0000256" key="1">
    <source>
        <dbReference type="SAM" id="Phobius"/>
    </source>
</evidence>
<evidence type="ECO:0000313" key="4">
    <source>
        <dbReference type="Proteomes" id="UP001652503"/>
    </source>
</evidence>
<feature type="domain" description="Transposase IS116/IS110/IS902 C-terminal" evidence="2">
    <location>
        <begin position="203"/>
        <end position="241"/>
    </location>
</feature>
<dbReference type="PANTHER" id="PTHR33055:SF3">
    <property type="entry name" value="PUTATIVE TRANSPOSASE FOR IS117-RELATED"/>
    <property type="match status" value="1"/>
</dbReference>
<dbReference type="NCBIfam" id="NF033542">
    <property type="entry name" value="transpos_IS110"/>
    <property type="match status" value="1"/>
</dbReference>
<reference evidence="3 4" key="1">
    <citation type="submission" date="2022-10" db="EMBL/GenBank/DDBJ databases">
        <title>Defluviimonas sp. nov., isolated from ocean surface water.</title>
        <authorList>
            <person name="He W."/>
            <person name="Wang L."/>
            <person name="Zhang D.-F."/>
        </authorList>
    </citation>
    <scope>NUCLEOTIDE SEQUENCE [LARGE SCALE GENOMIC DNA]</scope>
    <source>
        <strain evidence="3 4">WL0075</strain>
    </source>
</reference>
<proteinExistence type="predicted"/>
<keyword evidence="1" id="KW-0812">Transmembrane</keyword>
<feature type="transmembrane region" description="Helical" evidence="1">
    <location>
        <begin position="244"/>
        <end position="264"/>
    </location>
</feature>
<name>A0ABT2Z1F5_9RHOB</name>
<organism evidence="3 4">
    <name type="scientific">Albidovulum sediminicola</name>
    <dbReference type="NCBI Taxonomy" id="2984331"/>
    <lineage>
        <taxon>Bacteria</taxon>
        <taxon>Pseudomonadati</taxon>
        <taxon>Pseudomonadota</taxon>
        <taxon>Alphaproteobacteria</taxon>
        <taxon>Rhodobacterales</taxon>
        <taxon>Paracoccaceae</taxon>
        <taxon>Albidovulum</taxon>
    </lineage>
</organism>
<dbReference type="EMBL" id="JAOWLA010000005">
    <property type="protein sequence ID" value="MCV2864586.1"/>
    <property type="molecule type" value="Genomic_DNA"/>
</dbReference>
<keyword evidence="1" id="KW-1133">Transmembrane helix</keyword>